<feature type="compositionally biased region" description="Acidic residues" evidence="10">
    <location>
        <begin position="484"/>
        <end position="497"/>
    </location>
</feature>
<evidence type="ECO:0000256" key="10">
    <source>
        <dbReference type="SAM" id="MobiDB-lite"/>
    </source>
</evidence>
<dbReference type="NCBIfam" id="TIGR02250">
    <property type="entry name" value="FCP1_euk"/>
    <property type="match status" value="1"/>
</dbReference>
<feature type="compositionally biased region" description="Polar residues" evidence="10">
    <location>
        <begin position="466"/>
        <end position="475"/>
    </location>
</feature>
<dbReference type="InterPro" id="IPR039189">
    <property type="entry name" value="Fcp1"/>
</dbReference>
<dbReference type="Gene3D" id="3.40.50.1000">
    <property type="entry name" value="HAD superfamily/HAD-like"/>
    <property type="match status" value="1"/>
</dbReference>
<accession>A0A7K8NA70</accession>
<feature type="compositionally biased region" description="Acidic residues" evidence="10">
    <location>
        <begin position="356"/>
        <end position="368"/>
    </location>
</feature>
<dbReference type="InterPro" id="IPR004274">
    <property type="entry name" value="FCP1_dom"/>
</dbReference>
<protein>
    <recommendedName>
        <fullName evidence="6 9">RNA polymerase II subunit A C-terminal domain phosphatase</fullName>
        <ecNumber evidence="2 9">3.1.3.16</ecNumber>
    </recommendedName>
</protein>
<dbReference type="InterPro" id="IPR023214">
    <property type="entry name" value="HAD_sf"/>
</dbReference>
<comment type="catalytic activity">
    <reaction evidence="7 9">
        <text>O-phospho-L-seryl-[protein] + H2O = L-seryl-[protein] + phosphate</text>
        <dbReference type="Rhea" id="RHEA:20629"/>
        <dbReference type="Rhea" id="RHEA-COMP:9863"/>
        <dbReference type="Rhea" id="RHEA-COMP:11604"/>
        <dbReference type="ChEBI" id="CHEBI:15377"/>
        <dbReference type="ChEBI" id="CHEBI:29999"/>
        <dbReference type="ChEBI" id="CHEBI:43474"/>
        <dbReference type="ChEBI" id="CHEBI:83421"/>
        <dbReference type="EC" id="3.1.3.16"/>
    </reaction>
</comment>
<evidence type="ECO:0000256" key="2">
    <source>
        <dbReference type="ARBA" id="ARBA00013081"/>
    </source>
</evidence>
<evidence type="ECO:0000259" key="11">
    <source>
        <dbReference type="PROSITE" id="PS50172"/>
    </source>
</evidence>
<feature type="region of interest" description="Disordered" evidence="10">
    <location>
        <begin position="324"/>
        <end position="343"/>
    </location>
</feature>
<evidence type="ECO:0000256" key="3">
    <source>
        <dbReference type="ARBA" id="ARBA00022801"/>
    </source>
</evidence>
<feature type="compositionally biased region" description="Basic and acidic residues" evidence="10">
    <location>
        <begin position="303"/>
        <end position="317"/>
    </location>
</feature>
<name>A0A7K8NA70_CASCA</name>
<dbReference type="PANTHER" id="PTHR23081:SF36">
    <property type="entry name" value="RNA POLYMERASE II SUBUNIT A C-TERMINAL DOMAIN PHOSPHATASE"/>
    <property type="match status" value="1"/>
</dbReference>
<feature type="compositionally biased region" description="Acidic residues" evidence="10">
    <location>
        <begin position="864"/>
        <end position="876"/>
    </location>
</feature>
<dbReference type="EMBL" id="VWPT01000061">
    <property type="protein sequence ID" value="NXE49923.1"/>
    <property type="molecule type" value="Genomic_DNA"/>
</dbReference>
<feature type="compositionally biased region" description="Polar residues" evidence="10">
    <location>
        <begin position="280"/>
        <end position="302"/>
    </location>
</feature>
<dbReference type="InterPro" id="IPR036420">
    <property type="entry name" value="BRCT_dom_sf"/>
</dbReference>
<dbReference type="SMART" id="SM00292">
    <property type="entry name" value="BRCT"/>
    <property type="match status" value="1"/>
</dbReference>
<evidence type="ECO:0000256" key="8">
    <source>
        <dbReference type="ARBA" id="ARBA00048336"/>
    </source>
</evidence>
<keyword evidence="5 9" id="KW-0539">Nucleus</keyword>
<dbReference type="Pfam" id="PF03031">
    <property type="entry name" value="NIF"/>
    <property type="match status" value="1"/>
</dbReference>
<feature type="region of interest" description="Disordered" evidence="10">
    <location>
        <begin position="279"/>
        <end position="317"/>
    </location>
</feature>
<dbReference type="AlphaFoldDB" id="A0A7K8NA70"/>
<dbReference type="Proteomes" id="UP000524187">
    <property type="component" value="Unassembled WGS sequence"/>
</dbReference>
<feature type="compositionally biased region" description="Polar residues" evidence="10">
    <location>
        <begin position="324"/>
        <end position="336"/>
    </location>
</feature>
<dbReference type="PROSITE" id="PS50969">
    <property type="entry name" value="FCP1"/>
    <property type="match status" value="1"/>
</dbReference>
<evidence type="ECO:0000259" key="12">
    <source>
        <dbReference type="PROSITE" id="PS50969"/>
    </source>
</evidence>
<feature type="compositionally biased region" description="Polar residues" evidence="10">
    <location>
        <begin position="696"/>
        <end position="705"/>
    </location>
</feature>
<keyword evidence="4" id="KW-0904">Protein phosphatase</keyword>
<feature type="domain" description="BRCT" evidence="11">
    <location>
        <begin position="539"/>
        <end position="638"/>
    </location>
</feature>
<dbReference type="PROSITE" id="PS50172">
    <property type="entry name" value="BRCT"/>
    <property type="match status" value="1"/>
</dbReference>
<proteinExistence type="predicted"/>
<dbReference type="Gene3D" id="3.40.50.10190">
    <property type="entry name" value="BRCT domain"/>
    <property type="match status" value="1"/>
</dbReference>
<gene>
    <name evidence="13" type="primary">Ctdp1</name>
    <name evidence="13" type="ORF">CASCAS_R06451</name>
</gene>
<evidence type="ECO:0000256" key="5">
    <source>
        <dbReference type="ARBA" id="ARBA00023242"/>
    </source>
</evidence>
<feature type="compositionally biased region" description="Polar residues" evidence="10">
    <location>
        <begin position="395"/>
        <end position="409"/>
    </location>
</feature>
<dbReference type="Pfam" id="PF00533">
    <property type="entry name" value="BRCT"/>
    <property type="match status" value="1"/>
</dbReference>
<feature type="compositionally biased region" description="Acidic residues" evidence="10">
    <location>
        <begin position="781"/>
        <end position="792"/>
    </location>
</feature>
<feature type="region of interest" description="Disordered" evidence="10">
    <location>
        <begin position="781"/>
        <end position="889"/>
    </location>
</feature>
<evidence type="ECO:0000313" key="13">
    <source>
        <dbReference type="EMBL" id="NXE49923.1"/>
    </source>
</evidence>
<dbReference type="InterPro" id="IPR015388">
    <property type="entry name" value="FCP1_C"/>
</dbReference>
<dbReference type="InterPro" id="IPR036412">
    <property type="entry name" value="HAD-like_sf"/>
</dbReference>
<comment type="function">
    <text evidence="9">This promotes the activity of RNA polymerase II.</text>
</comment>
<feature type="domain" description="FCP1 homology" evidence="12">
    <location>
        <begin position="72"/>
        <end position="238"/>
    </location>
</feature>
<dbReference type="PANTHER" id="PTHR23081">
    <property type="entry name" value="RNA POLYMERASE II CTD PHOSPHATASE"/>
    <property type="match status" value="1"/>
</dbReference>
<keyword evidence="14" id="KW-1185">Reference proteome</keyword>
<reference evidence="13 14" key="1">
    <citation type="submission" date="2019-09" db="EMBL/GenBank/DDBJ databases">
        <title>Bird 10,000 Genomes (B10K) Project - Family phase.</title>
        <authorList>
            <person name="Zhang G."/>
        </authorList>
    </citation>
    <scope>NUCLEOTIDE SEQUENCE [LARGE SCALE GENOMIC DNA]</scope>
    <source>
        <strain evidence="13">B10K-LSUMZ-50683</strain>
        <tissue evidence="13">Muscle</tissue>
    </source>
</reference>
<dbReference type="Pfam" id="PF09309">
    <property type="entry name" value="FCP1_C"/>
    <property type="match status" value="1"/>
</dbReference>
<dbReference type="SUPFAM" id="SSF52113">
    <property type="entry name" value="BRCT domain"/>
    <property type="match status" value="1"/>
</dbReference>
<evidence type="ECO:0000313" key="14">
    <source>
        <dbReference type="Proteomes" id="UP000524187"/>
    </source>
</evidence>
<feature type="region of interest" description="Disordered" evidence="10">
    <location>
        <begin position="690"/>
        <end position="717"/>
    </location>
</feature>
<feature type="non-terminal residue" evidence="13">
    <location>
        <position position="889"/>
    </location>
</feature>
<dbReference type="GO" id="GO:0005634">
    <property type="term" value="C:nucleus"/>
    <property type="evidence" value="ECO:0007669"/>
    <property type="project" value="UniProtKB-SubCell"/>
</dbReference>
<feature type="compositionally biased region" description="Polar residues" evidence="10">
    <location>
        <begin position="418"/>
        <end position="429"/>
    </location>
</feature>
<dbReference type="FunFam" id="3.40.50.10190:FF:000007">
    <property type="entry name" value="RNA polymerase II subunit A C-terminal domain phosphatase"/>
    <property type="match status" value="1"/>
</dbReference>
<dbReference type="FunFam" id="3.40.50.1000:FF:000040">
    <property type="entry name" value="RNA polymerase II subunit A C-terminal domain phosphatase"/>
    <property type="match status" value="1"/>
</dbReference>
<evidence type="ECO:0000256" key="4">
    <source>
        <dbReference type="ARBA" id="ARBA00022912"/>
    </source>
</evidence>
<comment type="subcellular location">
    <subcellularLocation>
        <location evidence="1 9">Nucleus</location>
    </subcellularLocation>
</comment>
<organism evidence="13 14">
    <name type="scientific">Casuarius casuarius</name>
    <name type="common">Southern cassowary</name>
    <name type="synonym">Struthio casuarius</name>
    <dbReference type="NCBI Taxonomy" id="8787"/>
    <lineage>
        <taxon>Eukaryota</taxon>
        <taxon>Metazoa</taxon>
        <taxon>Chordata</taxon>
        <taxon>Craniata</taxon>
        <taxon>Vertebrata</taxon>
        <taxon>Euteleostomi</taxon>
        <taxon>Archelosauria</taxon>
        <taxon>Archosauria</taxon>
        <taxon>Dinosauria</taxon>
        <taxon>Saurischia</taxon>
        <taxon>Theropoda</taxon>
        <taxon>Coelurosauria</taxon>
        <taxon>Aves</taxon>
        <taxon>Palaeognathae</taxon>
        <taxon>Casuariiformes</taxon>
        <taxon>Casuariidae</taxon>
        <taxon>Casuarius</taxon>
    </lineage>
</organism>
<keyword evidence="3 9" id="KW-0378">Hydrolase</keyword>
<comment type="caution">
    <text evidence="13">The sequence shown here is derived from an EMBL/GenBank/DDBJ whole genome shotgun (WGS) entry which is preliminary data.</text>
</comment>
<sequence length="889" mass="99181">VLVKLEGCSHPVVMKGLCAECGQDLTQLRSKNGKQNVPLSTATVSMVHSVPELKVSSEQAEQLGREDQQRLHRNRKLVLMVDLDQTLIHTTEQHCQQMSNKGIFHFQLGRGEPMLHTRLRPHCKEFLEKIAKLYELHVFTFGSRLYAHTIAGFLDPEKKLFSHRILSRDECIDPFSKTGNLRDLFPCGDSMVCIIDDREDVWKFAPNLITVKKYVYFQGIGDINAPPGSREIQMKKKVNHSAKPEALDSTVTSAKDAEEIKNVICIEEQSNGLKAAKDTCATNGSTSVSSETSDWDLNSSDKVNAKDSLNDSTDCKTDSAVASDFTSAKESQISSEQGDRTVLEKEQIQDKITNDLDFELSSDSESDGGVDARKSSTSVSDSENEEKRSWKKSKQPLQDENLQQGSCTDVSEKKDGQVNHSGDTESLPSGNIHDKTVDLDAQEESEQESLCDLGNGCADKKEAETESQNSEQSGITMGESLDQSMEEEEEEDDTDDDDHLIYLEEILVRVHTDYYTKYDKYLKKEIEEIPDIRKIVPELKSKVLADVTIIFSGLYPTNFPIEKTREHYHATALGAKIVKNLVLSADDPDKATHLIAARTGTEKVRQAQDCKDLHVVNPDWLWSCLERWDKVEEQLFPLKDDYIKTHRENSPAMFPDTHSTFQTALFHPTPIHPKSQPGPEVRLYDPNTGKLIRKGSQASGQSMYIQSPAPPLTLPVHGEHSSFRVVQPHQQQMFEEEDLPASENEEQPGPSKRKRQPSMSETMPLYTLCKEDLESMDKEVDDILGEGSDESDSEKKKPEEASEKPQSSATETLGMKTDQRPGSSSSSSSSSSSGRSLTCSVPRGHKRKLEEDDAASESSKESSNEDEEGSSSEADEMAAALEAELNDFM</sequence>
<feature type="compositionally biased region" description="Acidic residues" evidence="10">
    <location>
        <begin position="734"/>
        <end position="746"/>
    </location>
</feature>
<dbReference type="InterPro" id="IPR011947">
    <property type="entry name" value="FCP1_euk"/>
</dbReference>
<feature type="compositionally biased region" description="Basic and acidic residues" evidence="10">
    <location>
        <begin position="793"/>
        <end position="803"/>
    </location>
</feature>
<dbReference type="SMART" id="SM00577">
    <property type="entry name" value="CPDc"/>
    <property type="match status" value="1"/>
</dbReference>
<dbReference type="EC" id="3.1.3.16" evidence="2 9"/>
<dbReference type="InterPro" id="IPR001357">
    <property type="entry name" value="BRCT_dom"/>
</dbReference>
<evidence type="ECO:0000256" key="9">
    <source>
        <dbReference type="RuleBase" id="RU366066"/>
    </source>
</evidence>
<evidence type="ECO:0000256" key="7">
    <source>
        <dbReference type="ARBA" id="ARBA00047761"/>
    </source>
</evidence>
<evidence type="ECO:0000256" key="1">
    <source>
        <dbReference type="ARBA" id="ARBA00004123"/>
    </source>
</evidence>
<dbReference type="Gene3D" id="1.10.287.10">
    <property type="entry name" value="S15/NS1, RNA-binding"/>
    <property type="match status" value="1"/>
</dbReference>
<feature type="compositionally biased region" description="Low complexity" evidence="10">
    <location>
        <begin position="823"/>
        <end position="833"/>
    </location>
</feature>
<evidence type="ECO:0000256" key="6">
    <source>
        <dbReference type="ARBA" id="ARBA00040602"/>
    </source>
</evidence>
<feature type="region of interest" description="Disordered" evidence="10">
    <location>
        <begin position="731"/>
        <end position="762"/>
    </location>
</feature>
<dbReference type="FunFam" id="1.10.287.10:FF:000017">
    <property type="entry name" value="RNA polymerase II subunit A C-terminal domain phosphatase"/>
    <property type="match status" value="1"/>
</dbReference>
<dbReference type="CDD" id="cd17729">
    <property type="entry name" value="BRCT_CTDP1"/>
    <property type="match status" value="1"/>
</dbReference>
<dbReference type="SUPFAM" id="SSF56784">
    <property type="entry name" value="HAD-like"/>
    <property type="match status" value="1"/>
</dbReference>
<feature type="non-terminal residue" evidence="13">
    <location>
        <position position="1"/>
    </location>
</feature>
<feature type="compositionally biased region" description="Acidic residues" evidence="10">
    <location>
        <begin position="440"/>
        <end position="449"/>
    </location>
</feature>
<dbReference type="GO" id="GO:0008420">
    <property type="term" value="F:RNA polymerase II CTD heptapeptide repeat phosphatase activity"/>
    <property type="evidence" value="ECO:0007669"/>
    <property type="project" value="UniProtKB-UniRule"/>
</dbReference>
<comment type="catalytic activity">
    <reaction evidence="8 9">
        <text>O-phospho-L-threonyl-[protein] + H2O = L-threonyl-[protein] + phosphate</text>
        <dbReference type="Rhea" id="RHEA:47004"/>
        <dbReference type="Rhea" id="RHEA-COMP:11060"/>
        <dbReference type="Rhea" id="RHEA-COMP:11605"/>
        <dbReference type="ChEBI" id="CHEBI:15377"/>
        <dbReference type="ChEBI" id="CHEBI:30013"/>
        <dbReference type="ChEBI" id="CHEBI:43474"/>
        <dbReference type="ChEBI" id="CHEBI:61977"/>
        <dbReference type="EC" id="3.1.3.16"/>
    </reaction>
</comment>
<dbReference type="CDD" id="cd07521">
    <property type="entry name" value="HAD_FCP1-like"/>
    <property type="match status" value="1"/>
</dbReference>
<feature type="region of interest" description="Disordered" evidence="10">
    <location>
        <begin position="353"/>
        <end position="497"/>
    </location>
</feature>